<evidence type="ECO:0000256" key="8">
    <source>
        <dbReference type="ARBA" id="ARBA00038735"/>
    </source>
</evidence>
<sequence length="816" mass="88630">MASPALTHFLPRFGVAAAVAGVLGLSGCQTWNAQDSLPPASGVQPLKGLAQNVSVRRNAMGMPLIESNSFHDALFSLGYVHASDRINQMVTLRLLAQGRLAEMSGASMLDADRYMRAVSLKKSAGELYKASSPRLKRFFEVYARGVNAYLFRYADKLPGDLAASGYKPEYWKPEDSALIFVLLNFSQSANLPEEIASLVLAQTVTSDKLAWLSPSAPDENLPLAEADKLQGLKLNGQIPGLAELSSASQQLSALNLLGTPTSSNWAIAPQRSRSGKSLLASDAHGPLAAPSLWSFVQIRAPKYQAAGVTVAGLPMVLGGFNGKVAWSMTSVLGDNQDLFLEKIRRQGSSLTYEVNGKWQALGVRNETYFVKGQRPIREAVYETRHGALLNSARVAAQGNGFGLALQTPGLTDDKTLDAYFDLTRAQNVERASDASREIRAITLNLVFADASNIGWQVTGRFPNRREGEGLLPSPGWDGRYDWDGYADPMLHPYDQDPAQGWLGTANQRVIPDGYGMQLSKSWAAPERGERLAQLAGAGKHDSRSVIAMQYDQTTTFAEKLKKVFEAPGMKQPLKQAIDALPDADRSKAREAFTRLMAFDGKLSPTSADAAVYELFLQESMKQMFLDELGPESSATWKAFIANGDLSYAAQADHLLGREDSPFWDDVRTPQKEDKATLLARSLAAAISAGDSLLGGDHKAWQWGKLHSYVWKNANGQTVRGPVAAGGDHTTLNTAAFAWGQDFSTTRAPSMRFIVDFGQSEPLMAQNGTGQSGNPLSPNYLNGIDAWLKSQYIGLPMQPQNFDRVYGKARLTLTPAK</sequence>
<reference evidence="15" key="3">
    <citation type="submission" date="2021-06" db="EMBL/GenBank/DDBJ databases">
        <title>Updating the genus Pseudomonas: Description of 43 new species and partition of the Pseudomonas putida group.</title>
        <authorList>
            <person name="Girard L."/>
            <person name="Lood C."/>
            <person name="Vandamme P."/>
            <person name="Rokni-Zadeh H."/>
            <person name="Van Noort V."/>
            <person name="Hofte M."/>
            <person name="Lavigne R."/>
            <person name="De Mot R."/>
        </authorList>
    </citation>
    <scope>NUCLEOTIDE SEQUENCE</scope>
    <source>
        <strain evidence="15">SWRI153</strain>
    </source>
</reference>
<dbReference type="EC" id="3.5.1.97" evidence="9"/>
<protein>
    <recommendedName>
        <fullName evidence="10">Acyl-homoserine lactone acylase QuiP</fullName>
        <ecNumber evidence="9">3.5.1.97</ecNumber>
    </recommendedName>
</protein>
<keyword evidence="7" id="KW-0865">Zymogen</keyword>
<evidence type="ECO:0000256" key="7">
    <source>
        <dbReference type="ARBA" id="ARBA00023145"/>
    </source>
</evidence>
<dbReference type="Gene3D" id="2.30.120.10">
    <property type="match status" value="1"/>
</dbReference>
<dbReference type="InterPro" id="IPR043146">
    <property type="entry name" value="Penicillin_amidase_N_B-knob"/>
</dbReference>
<evidence type="ECO:0000313" key="15">
    <source>
        <dbReference type="EMBL" id="MBV4486881.1"/>
    </source>
</evidence>
<comment type="cofactor">
    <cofactor evidence="13">
        <name>Ca(2+)</name>
        <dbReference type="ChEBI" id="CHEBI:29108"/>
    </cofactor>
    <text evidence="13">Binds 1 Ca(2+) ion per dimer.</text>
</comment>
<evidence type="ECO:0000256" key="12">
    <source>
        <dbReference type="PIRSR" id="PIRSR001227-1"/>
    </source>
</evidence>
<comment type="catalytic activity">
    <reaction evidence="11">
        <text>an N-acyl-L-homoserine lactone + H2O = L-homoserine lactone + a carboxylate</text>
        <dbReference type="Rhea" id="RHEA:18937"/>
        <dbReference type="ChEBI" id="CHEBI:15377"/>
        <dbReference type="ChEBI" id="CHEBI:29067"/>
        <dbReference type="ChEBI" id="CHEBI:55474"/>
        <dbReference type="ChEBI" id="CHEBI:58633"/>
        <dbReference type="EC" id="3.5.1.97"/>
    </reaction>
</comment>
<dbReference type="Gene3D" id="1.10.1400.10">
    <property type="match status" value="1"/>
</dbReference>
<dbReference type="GO" id="GO:0016811">
    <property type="term" value="F:hydrolase activity, acting on carbon-nitrogen (but not peptide) bonds, in linear amides"/>
    <property type="evidence" value="ECO:0007669"/>
    <property type="project" value="InterPro"/>
</dbReference>
<keyword evidence="16" id="KW-1185">Reference proteome</keyword>
<reference evidence="14 16" key="1">
    <citation type="journal article" date="2020" name="Microorganisms">
        <title>Reliable Identification of Environmental Pseudomonas Isolates Using the rpoD Gene.</title>
        <authorList>
            <consortium name="The Broad Institute Genome Sequencing Platform"/>
            <person name="Girard L."/>
            <person name="Lood C."/>
            <person name="Rokni-Zadeh H."/>
            <person name="van Noort V."/>
            <person name="Lavigne R."/>
            <person name="De Mot R."/>
        </authorList>
    </citation>
    <scope>NUCLEOTIDE SEQUENCE</scope>
    <source>
        <strain evidence="14 16">SWRI153</strain>
    </source>
</reference>
<dbReference type="EMBL" id="JABWQP020000006">
    <property type="protein sequence ID" value="MBV4486881.1"/>
    <property type="molecule type" value="Genomic_DNA"/>
</dbReference>
<gene>
    <name evidence="15" type="ORF">HU727_014895</name>
    <name evidence="14" type="ORF">HU727_24705</name>
</gene>
<dbReference type="CDD" id="cd03747">
    <property type="entry name" value="Ntn_PGA_like"/>
    <property type="match status" value="1"/>
</dbReference>
<evidence type="ECO:0000313" key="14">
    <source>
        <dbReference type="EMBL" id="MBC3344846.1"/>
    </source>
</evidence>
<dbReference type="GO" id="GO:0009372">
    <property type="term" value="P:quorum sensing"/>
    <property type="evidence" value="ECO:0007669"/>
    <property type="project" value="UniProtKB-KW"/>
</dbReference>
<keyword evidence="4" id="KW-0732">Signal</keyword>
<evidence type="ECO:0000256" key="6">
    <source>
        <dbReference type="ARBA" id="ARBA00022801"/>
    </source>
</evidence>
<evidence type="ECO:0000256" key="2">
    <source>
        <dbReference type="ARBA" id="ARBA00006586"/>
    </source>
</evidence>
<dbReference type="EMBL" id="JABWQP010000024">
    <property type="protein sequence ID" value="MBC3344846.1"/>
    <property type="molecule type" value="Genomic_DNA"/>
</dbReference>
<dbReference type="InterPro" id="IPR043147">
    <property type="entry name" value="Penicillin_amidase_A-knob"/>
</dbReference>
<evidence type="ECO:0000256" key="1">
    <source>
        <dbReference type="ARBA" id="ARBA00004418"/>
    </source>
</evidence>
<comment type="subcellular location">
    <subcellularLocation>
        <location evidence="1">Periplasm</location>
    </subcellularLocation>
</comment>
<keyword evidence="5" id="KW-0574">Periplasm</keyword>
<evidence type="ECO:0000256" key="9">
    <source>
        <dbReference type="ARBA" id="ARBA00039041"/>
    </source>
</evidence>
<proteinExistence type="inferred from homology"/>
<dbReference type="GO" id="GO:0042597">
    <property type="term" value="C:periplasmic space"/>
    <property type="evidence" value="ECO:0007669"/>
    <property type="project" value="UniProtKB-SubCell"/>
</dbReference>
<dbReference type="Gene3D" id="3.60.20.10">
    <property type="entry name" value="Glutamine Phosphoribosylpyrophosphate, subunit 1, domain 1"/>
    <property type="match status" value="1"/>
</dbReference>
<comment type="caution">
    <text evidence="14">The sequence shown here is derived from an EMBL/GenBank/DDBJ whole genome shotgun (WGS) entry which is preliminary data.</text>
</comment>
<keyword evidence="13" id="KW-0479">Metal-binding</keyword>
<dbReference type="SUPFAM" id="SSF56235">
    <property type="entry name" value="N-terminal nucleophile aminohydrolases (Ntn hydrolases)"/>
    <property type="match status" value="1"/>
</dbReference>
<dbReference type="GO" id="GO:0046872">
    <property type="term" value="F:metal ion binding"/>
    <property type="evidence" value="ECO:0007669"/>
    <property type="project" value="UniProtKB-KW"/>
</dbReference>
<evidence type="ECO:0000256" key="4">
    <source>
        <dbReference type="ARBA" id="ARBA00022729"/>
    </source>
</evidence>
<dbReference type="InterPro" id="IPR002692">
    <property type="entry name" value="S45"/>
</dbReference>
<organism evidence="14">
    <name type="scientific">Pseudomonas khorasanensis</name>
    <dbReference type="NCBI Taxonomy" id="2745508"/>
    <lineage>
        <taxon>Bacteria</taxon>
        <taxon>Pseudomonadati</taxon>
        <taxon>Pseudomonadota</taxon>
        <taxon>Gammaproteobacteria</taxon>
        <taxon>Pseudomonadales</taxon>
        <taxon>Pseudomonadaceae</taxon>
        <taxon>Pseudomonas</taxon>
    </lineage>
</organism>
<dbReference type="GO" id="GO:0017000">
    <property type="term" value="P:antibiotic biosynthetic process"/>
    <property type="evidence" value="ECO:0007669"/>
    <property type="project" value="InterPro"/>
</dbReference>
<keyword evidence="6" id="KW-0378">Hydrolase</keyword>
<dbReference type="RefSeq" id="WP_186534314.1">
    <property type="nucleotide sequence ID" value="NZ_JABWQP020000006.1"/>
</dbReference>
<dbReference type="Gene3D" id="1.10.439.10">
    <property type="entry name" value="Penicillin Amidohydrolase, domain 1"/>
    <property type="match status" value="1"/>
</dbReference>
<accession>A0A923F861</accession>
<reference evidence="14" key="2">
    <citation type="submission" date="2020-07" db="EMBL/GenBank/DDBJ databases">
        <authorList>
            <person name="Lood C."/>
            <person name="Girard L."/>
        </authorList>
    </citation>
    <scope>NUCLEOTIDE SEQUENCE</scope>
    <source>
        <strain evidence="14">SWRI153</strain>
    </source>
</reference>
<name>A0A923F861_9PSED</name>
<evidence type="ECO:0000256" key="10">
    <source>
        <dbReference type="ARBA" id="ARBA00039697"/>
    </source>
</evidence>
<comment type="similarity">
    <text evidence="2">Belongs to the peptidase S45 family.</text>
</comment>
<feature type="binding site" evidence="13">
    <location>
        <position position="194"/>
    </location>
    <ligand>
        <name>Ca(2+)</name>
        <dbReference type="ChEBI" id="CHEBI:29108"/>
    </ligand>
</feature>
<dbReference type="Proteomes" id="UP000648816">
    <property type="component" value="Unassembled WGS sequence"/>
</dbReference>
<evidence type="ECO:0000256" key="5">
    <source>
        <dbReference type="ARBA" id="ARBA00022764"/>
    </source>
</evidence>
<dbReference type="InterPro" id="IPR029055">
    <property type="entry name" value="Ntn_hydrolases_N"/>
</dbReference>
<dbReference type="PIRSF" id="PIRSF001227">
    <property type="entry name" value="Pen_acylase"/>
    <property type="match status" value="1"/>
</dbReference>
<keyword evidence="3" id="KW-0673">Quorum sensing</keyword>
<dbReference type="AlphaFoldDB" id="A0A923F861"/>
<dbReference type="PANTHER" id="PTHR34218">
    <property type="entry name" value="PEPTIDASE S45 PENICILLIN AMIDASE"/>
    <property type="match status" value="1"/>
</dbReference>
<evidence type="ECO:0000256" key="11">
    <source>
        <dbReference type="ARBA" id="ARBA00048629"/>
    </source>
</evidence>
<dbReference type="InterPro" id="IPR023343">
    <property type="entry name" value="Penicillin_amidase_dom1"/>
</dbReference>
<evidence type="ECO:0000256" key="13">
    <source>
        <dbReference type="PIRSR" id="PIRSR001227-2"/>
    </source>
</evidence>
<dbReference type="PANTHER" id="PTHR34218:SF4">
    <property type="entry name" value="ACYL-HOMOSERINE LACTONE ACYLASE QUIP"/>
    <property type="match status" value="1"/>
</dbReference>
<dbReference type="Pfam" id="PF01804">
    <property type="entry name" value="Penicil_amidase"/>
    <property type="match status" value="1"/>
</dbReference>
<feature type="binding site" evidence="13">
    <location>
        <position position="334"/>
    </location>
    <ligand>
        <name>Ca(2+)</name>
        <dbReference type="ChEBI" id="CHEBI:29108"/>
    </ligand>
</feature>
<dbReference type="InterPro" id="IPR014395">
    <property type="entry name" value="Pen/GL7ACA/AHL_acylase"/>
</dbReference>
<evidence type="ECO:0000256" key="3">
    <source>
        <dbReference type="ARBA" id="ARBA00022654"/>
    </source>
</evidence>
<feature type="binding site" evidence="13">
    <location>
        <position position="337"/>
    </location>
    <ligand>
        <name>Ca(2+)</name>
        <dbReference type="ChEBI" id="CHEBI:29108"/>
    </ligand>
</feature>
<evidence type="ECO:0000313" key="16">
    <source>
        <dbReference type="Proteomes" id="UP000648816"/>
    </source>
</evidence>
<keyword evidence="13" id="KW-0106">Calcium</keyword>
<comment type="subunit">
    <text evidence="8">Heterodimer of an alpha subunit and a beta subunit processed from the same precursor.</text>
</comment>
<feature type="active site" description="Nucleophile" evidence="12">
    <location>
        <position position="263"/>
    </location>
</feature>